<dbReference type="OrthoDB" id="9810918at2"/>
<dbReference type="Pfam" id="PF04536">
    <property type="entry name" value="TPM_phosphatase"/>
    <property type="match status" value="1"/>
</dbReference>
<dbReference type="PANTHER" id="PTHR30373">
    <property type="entry name" value="UPF0603 PROTEIN YGCG"/>
    <property type="match status" value="1"/>
</dbReference>
<comment type="caution">
    <text evidence="5">The sequence shown here is derived from an EMBL/GenBank/DDBJ whole genome shotgun (WGS) entry which is preliminary data.</text>
</comment>
<dbReference type="PANTHER" id="PTHR30373:SF2">
    <property type="entry name" value="UPF0603 PROTEIN YGCG"/>
    <property type="match status" value="1"/>
</dbReference>
<keyword evidence="2" id="KW-1133">Transmembrane helix</keyword>
<feature type="transmembrane region" description="Helical" evidence="2">
    <location>
        <begin position="204"/>
        <end position="230"/>
    </location>
</feature>
<evidence type="ECO:0000256" key="2">
    <source>
        <dbReference type="SAM" id="Phobius"/>
    </source>
</evidence>
<evidence type="ECO:0000313" key="6">
    <source>
        <dbReference type="Proteomes" id="UP000239663"/>
    </source>
</evidence>
<evidence type="ECO:0000259" key="4">
    <source>
        <dbReference type="Pfam" id="PF04536"/>
    </source>
</evidence>
<keyword evidence="2" id="KW-0472">Membrane</keyword>
<dbReference type="Gene3D" id="3.10.310.50">
    <property type="match status" value="1"/>
</dbReference>
<proteinExistence type="predicted"/>
<accession>A0A2S7N1C3</accession>
<organism evidence="5 6">
    <name type="scientific">Pradoshia eiseniae</name>
    <dbReference type="NCBI Taxonomy" id="2064768"/>
    <lineage>
        <taxon>Bacteria</taxon>
        <taxon>Bacillati</taxon>
        <taxon>Bacillota</taxon>
        <taxon>Bacilli</taxon>
        <taxon>Bacillales</taxon>
        <taxon>Bacillaceae</taxon>
        <taxon>Pradoshia</taxon>
    </lineage>
</organism>
<dbReference type="InterPro" id="IPR007621">
    <property type="entry name" value="TPM_dom"/>
</dbReference>
<reference evidence="5 6" key="1">
    <citation type="submission" date="2017-12" db="EMBL/GenBank/DDBJ databases">
        <title>Taxonomic description and draft genome of Pradoshia cofamensis Gen. nov., sp. nov., a thermotolerant bacillale isolated from anterior gut of earthworm Eisenia fetida.</title>
        <authorList>
            <person name="Saha T."/>
            <person name="Chakraborty R."/>
        </authorList>
    </citation>
    <scope>NUCLEOTIDE SEQUENCE [LARGE SCALE GENOMIC DNA]</scope>
    <source>
        <strain evidence="5 6">EAG3</strain>
    </source>
</reference>
<dbReference type="Proteomes" id="UP000239663">
    <property type="component" value="Unassembled WGS sequence"/>
</dbReference>
<feature type="chain" id="PRO_5015405687" description="TPM domain-containing protein" evidence="3">
    <location>
        <begin position="28"/>
        <end position="264"/>
    </location>
</feature>
<evidence type="ECO:0000256" key="3">
    <source>
        <dbReference type="SAM" id="SignalP"/>
    </source>
</evidence>
<feature type="signal peptide" evidence="3">
    <location>
        <begin position="1"/>
        <end position="27"/>
    </location>
</feature>
<keyword evidence="2" id="KW-0812">Transmembrane</keyword>
<feature type="region of interest" description="Disordered" evidence="1">
    <location>
        <begin position="241"/>
        <end position="264"/>
    </location>
</feature>
<protein>
    <recommendedName>
        <fullName evidence="4">TPM domain-containing protein</fullName>
    </recommendedName>
</protein>
<keyword evidence="6" id="KW-1185">Reference proteome</keyword>
<sequence length="264" mass="28151">MMRQRLFLILSLLAIIASSFAGNSAHAEVPEPKGDIYVQDFAGVLSNQQKQELNGLGRKLEDQTKAQIAVLTVDSLDGSSPEEYALEAFRKYGLGDKELENGVLLLMAFEQNDADKSARIEVGYGLEGALPDGKVGRILDEYTMPYWKNGQPDEAIILTYKQLFKEVAAEYGLDETEDSNIGSGIPNESGSSEQDGGMAAWKKILIAAIVIVFIIIDMSFFGGTFTYMLLHILSSIARSGGRGGGGPRGGGGGSSGGGGASRGW</sequence>
<dbReference type="EMBL" id="PKOZ01000003">
    <property type="protein sequence ID" value="PQD95788.1"/>
    <property type="molecule type" value="Genomic_DNA"/>
</dbReference>
<dbReference type="AlphaFoldDB" id="A0A2S7N1C3"/>
<evidence type="ECO:0000313" key="5">
    <source>
        <dbReference type="EMBL" id="PQD95788.1"/>
    </source>
</evidence>
<dbReference type="RefSeq" id="WP_104848932.1">
    <property type="nucleotide sequence ID" value="NZ_PKOZ01000003.1"/>
</dbReference>
<keyword evidence="3" id="KW-0732">Signal</keyword>
<name>A0A2S7N1C3_9BACI</name>
<evidence type="ECO:0000256" key="1">
    <source>
        <dbReference type="SAM" id="MobiDB-lite"/>
    </source>
</evidence>
<feature type="domain" description="TPM" evidence="4">
    <location>
        <begin position="38"/>
        <end position="164"/>
    </location>
</feature>
<gene>
    <name evidence="5" type="ORF">CYL18_07830</name>
</gene>